<evidence type="ECO:0000256" key="11">
    <source>
        <dbReference type="SAM" id="SignalP"/>
    </source>
</evidence>
<dbReference type="InterPro" id="IPR027304">
    <property type="entry name" value="Trigger_fact/SurA_dom_sf"/>
</dbReference>
<dbReference type="InterPro" id="IPR000297">
    <property type="entry name" value="PPIase_PpiC"/>
</dbReference>
<dbReference type="EMBL" id="JAAEDH010000008">
    <property type="protein sequence ID" value="MBR0655180.1"/>
    <property type="molecule type" value="Genomic_DNA"/>
</dbReference>
<dbReference type="GO" id="GO:0003755">
    <property type="term" value="F:peptidyl-prolyl cis-trans isomerase activity"/>
    <property type="evidence" value="ECO:0007669"/>
    <property type="project" value="UniProtKB-KW"/>
</dbReference>
<evidence type="ECO:0000256" key="3">
    <source>
        <dbReference type="ARBA" id="ARBA00022764"/>
    </source>
</evidence>
<evidence type="ECO:0000259" key="12">
    <source>
        <dbReference type="PROSITE" id="PS50198"/>
    </source>
</evidence>
<keyword evidence="3" id="KW-0574">Periplasm</keyword>
<accession>A0AAF1JW88</accession>
<sequence length="443" mass="48150">MVHILRPIAFLLALMAPLAGSMAQPGGAQPGGGTPSPGNTNRILAVVNGDIITRSDVQSRRRLFALSAGLRTDESATAGLDAQILRLLIDERLRLQEVNRRRIATSDQEIAEALSGIEERNGMTRGKLLEDLRRAGVEPRVMYDQLRVQIGWGRLLRALLGPQGEPSPSEVNEALTAARARIGEAEFQVSEIFIPVDNPAQIAEAQAFVDDVIGRLRRGLAFPVAATQFSQAQTALQGGDLGWVKADQLDPAVARIVTQMPPGAVSNAIRVPGGWQIVALRQKRESGRDNATLLSVRQVYMPFTSPLNPQAPTAQQIEVVERARALQASARSCDAMEAASRGSPRPADPGPIRLEQVNPPQFRELLAGLAPGRASEPIIAPEGIIVLMVCGRETRNLAEITPEQVRTQLVRDRAELLSRQVQRDLRRRAQIEMRATTSAQQRG</sequence>
<reference evidence="13" key="2">
    <citation type="journal article" date="2021" name="Syst. Appl. Microbiol.">
        <title>Roseomonas hellenica sp. nov., isolated from roots of wild-growing Alkanna tinctoria.</title>
        <authorList>
            <person name="Rat A."/>
            <person name="Naranjo H.D."/>
            <person name="Lebbe L."/>
            <person name="Cnockaert M."/>
            <person name="Krigas N."/>
            <person name="Grigoriadou K."/>
            <person name="Maloupa E."/>
            <person name="Willems A."/>
        </authorList>
    </citation>
    <scope>NUCLEOTIDE SEQUENCE</scope>
    <source>
        <strain evidence="13">LMG 28251</strain>
    </source>
</reference>
<keyword evidence="14" id="KW-1185">Reference proteome</keyword>
<dbReference type="PANTHER" id="PTHR47637">
    <property type="entry name" value="CHAPERONE SURA"/>
    <property type="match status" value="1"/>
</dbReference>
<dbReference type="Gene3D" id="1.10.4030.10">
    <property type="entry name" value="Porin chaperone SurA, peptide-binding domain"/>
    <property type="match status" value="1"/>
</dbReference>
<dbReference type="Proteomes" id="UP001196068">
    <property type="component" value="Unassembled WGS sequence"/>
</dbReference>
<keyword evidence="6 9" id="KW-0413">Isomerase</keyword>
<evidence type="ECO:0000256" key="6">
    <source>
        <dbReference type="ARBA" id="ARBA00023235"/>
    </source>
</evidence>
<dbReference type="PROSITE" id="PS50198">
    <property type="entry name" value="PPIC_PPIASE_2"/>
    <property type="match status" value="1"/>
</dbReference>
<proteinExistence type="predicted"/>
<evidence type="ECO:0000256" key="2">
    <source>
        <dbReference type="ARBA" id="ARBA00022729"/>
    </source>
</evidence>
<dbReference type="Gene3D" id="3.10.50.40">
    <property type="match status" value="1"/>
</dbReference>
<evidence type="ECO:0000313" key="14">
    <source>
        <dbReference type="Proteomes" id="UP001196068"/>
    </source>
</evidence>
<evidence type="ECO:0000256" key="9">
    <source>
        <dbReference type="PROSITE-ProRule" id="PRU00278"/>
    </source>
</evidence>
<feature type="chain" id="PRO_5042235474" description="Parvulin-like PPIase" evidence="11">
    <location>
        <begin position="24"/>
        <end position="443"/>
    </location>
</feature>
<keyword evidence="5" id="KW-0143">Chaperone</keyword>
<organism evidence="13 14">
    <name type="scientific">Plastoroseomonas arctica</name>
    <dbReference type="NCBI Taxonomy" id="1509237"/>
    <lineage>
        <taxon>Bacteria</taxon>
        <taxon>Pseudomonadati</taxon>
        <taxon>Pseudomonadota</taxon>
        <taxon>Alphaproteobacteria</taxon>
        <taxon>Acetobacterales</taxon>
        <taxon>Acetobacteraceae</taxon>
        <taxon>Plastoroseomonas</taxon>
    </lineage>
</organism>
<dbReference type="InterPro" id="IPR015391">
    <property type="entry name" value="SurA_N"/>
</dbReference>
<dbReference type="InterPro" id="IPR046357">
    <property type="entry name" value="PPIase_dom_sf"/>
</dbReference>
<dbReference type="RefSeq" id="WP_211874015.1">
    <property type="nucleotide sequence ID" value="NZ_JAAEDH010000008.1"/>
</dbReference>
<dbReference type="InterPro" id="IPR050280">
    <property type="entry name" value="OMP_Chaperone_SurA"/>
</dbReference>
<dbReference type="Pfam" id="PF09312">
    <property type="entry name" value="SurA_N"/>
    <property type="match status" value="1"/>
</dbReference>
<feature type="signal peptide" evidence="11">
    <location>
        <begin position="1"/>
        <end position="23"/>
    </location>
</feature>
<evidence type="ECO:0000256" key="4">
    <source>
        <dbReference type="ARBA" id="ARBA00023110"/>
    </source>
</evidence>
<protein>
    <recommendedName>
        <fullName evidence="1">Parvulin-like PPIase</fullName>
    </recommendedName>
    <alternativeName>
        <fullName evidence="7">Peptidyl-prolyl cis-trans isomerase plp</fullName>
    </alternativeName>
    <alternativeName>
        <fullName evidence="8">Rotamase plp</fullName>
    </alternativeName>
</protein>
<keyword evidence="4 9" id="KW-0697">Rotamase</keyword>
<dbReference type="PANTHER" id="PTHR47637:SF1">
    <property type="entry name" value="CHAPERONE SURA"/>
    <property type="match status" value="1"/>
</dbReference>
<dbReference type="SUPFAM" id="SSF109998">
    <property type="entry name" value="Triger factor/SurA peptide-binding domain-like"/>
    <property type="match status" value="1"/>
</dbReference>
<evidence type="ECO:0000256" key="5">
    <source>
        <dbReference type="ARBA" id="ARBA00023186"/>
    </source>
</evidence>
<dbReference type="SUPFAM" id="SSF54534">
    <property type="entry name" value="FKBP-like"/>
    <property type="match status" value="1"/>
</dbReference>
<feature type="domain" description="PpiC" evidence="12">
    <location>
        <begin position="184"/>
        <end position="282"/>
    </location>
</feature>
<dbReference type="Pfam" id="PF00639">
    <property type="entry name" value="Rotamase"/>
    <property type="match status" value="1"/>
</dbReference>
<evidence type="ECO:0000256" key="10">
    <source>
        <dbReference type="SAM" id="MobiDB-lite"/>
    </source>
</evidence>
<evidence type="ECO:0000256" key="1">
    <source>
        <dbReference type="ARBA" id="ARBA00018370"/>
    </source>
</evidence>
<name>A0AAF1JW88_9PROT</name>
<keyword evidence="2 11" id="KW-0732">Signal</keyword>
<comment type="caution">
    <text evidence="13">The sequence shown here is derived from an EMBL/GenBank/DDBJ whole genome shotgun (WGS) entry which is preliminary data.</text>
</comment>
<evidence type="ECO:0000256" key="8">
    <source>
        <dbReference type="ARBA" id="ARBA00031484"/>
    </source>
</evidence>
<dbReference type="AlphaFoldDB" id="A0AAF1JW88"/>
<reference evidence="13" key="1">
    <citation type="submission" date="2020-01" db="EMBL/GenBank/DDBJ databases">
        <authorList>
            <person name="Rat A."/>
        </authorList>
    </citation>
    <scope>NUCLEOTIDE SEQUENCE</scope>
    <source>
        <strain evidence="13">LMG 28251</strain>
    </source>
</reference>
<gene>
    <name evidence="13" type="ORF">GXW79_08805</name>
</gene>
<evidence type="ECO:0000313" key="13">
    <source>
        <dbReference type="EMBL" id="MBR0655180.1"/>
    </source>
</evidence>
<evidence type="ECO:0000256" key="7">
    <source>
        <dbReference type="ARBA" id="ARBA00030642"/>
    </source>
</evidence>
<feature type="region of interest" description="Disordered" evidence="10">
    <location>
        <begin position="331"/>
        <end position="355"/>
    </location>
</feature>